<dbReference type="RefSeq" id="WP_246392631.1">
    <property type="nucleotide sequence ID" value="NZ_JACIEK010000001.1"/>
</dbReference>
<reference evidence="2 3" key="1">
    <citation type="submission" date="2020-08" db="EMBL/GenBank/DDBJ databases">
        <title>Genomic Encyclopedia of Type Strains, Phase IV (KMG-IV): sequencing the most valuable type-strain genomes for metagenomic binning, comparative biology and taxonomic classification.</title>
        <authorList>
            <person name="Goeker M."/>
        </authorList>
    </citation>
    <scope>NUCLEOTIDE SEQUENCE [LARGE SCALE GENOMIC DNA]</scope>
    <source>
        <strain evidence="2 3">DSM 102238</strain>
    </source>
</reference>
<keyword evidence="3" id="KW-1185">Reference proteome</keyword>
<dbReference type="AlphaFoldDB" id="A0A7W6E9A7"/>
<gene>
    <name evidence="2" type="ORF">GGR04_000460</name>
</gene>
<evidence type="ECO:0000256" key="1">
    <source>
        <dbReference type="SAM" id="MobiDB-lite"/>
    </source>
</evidence>
<feature type="region of interest" description="Disordered" evidence="1">
    <location>
        <begin position="128"/>
        <end position="153"/>
    </location>
</feature>
<name>A0A7W6E9A7_9HYPH</name>
<protein>
    <recommendedName>
        <fullName evidence="4">Lipoprotein</fullName>
    </recommendedName>
</protein>
<evidence type="ECO:0008006" key="4">
    <source>
        <dbReference type="Google" id="ProtNLM"/>
    </source>
</evidence>
<accession>A0A7W6E9A7</accession>
<feature type="region of interest" description="Disordered" evidence="1">
    <location>
        <begin position="54"/>
        <end position="112"/>
    </location>
</feature>
<dbReference type="EMBL" id="JACIEK010000001">
    <property type="protein sequence ID" value="MBB3996639.1"/>
    <property type="molecule type" value="Genomic_DNA"/>
</dbReference>
<comment type="caution">
    <text evidence="2">The sequence shown here is derived from an EMBL/GenBank/DDBJ whole genome shotgun (WGS) entry which is preliminary data.</text>
</comment>
<sequence>MTSDLIRVGVRAALLGICAMTLAGCMGPTYGTGKSQGGQLFSDLDNIVSLGSTGGARPSYAPRPELVKPKTIGALPPPSESVSAANDADWPESPERRSARLQAAAPDPDTPLPVGYMTAAKDGIPVERSVQSSTVGRRTDMENSWLDPKAMAGQRVAATDAAKNTRQGSPEVRRYLSEPPLAYRAPAATAPVGVQGDDEEVKERRMKGTTSVGSKLKSLWPF</sequence>
<dbReference type="Proteomes" id="UP000542776">
    <property type="component" value="Unassembled WGS sequence"/>
</dbReference>
<proteinExistence type="predicted"/>
<evidence type="ECO:0000313" key="3">
    <source>
        <dbReference type="Proteomes" id="UP000542776"/>
    </source>
</evidence>
<dbReference type="PROSITE" id="PS51257">
    <property type="entry name" value="PROKAR_LIPOPROTEIN"/>
    <property type="match status" value="1"/>
</dbReference>
<evidence type="ECO:0000313" key="2">
    <source>
        <dbReference type="EMBL" id="MBB3996639.1"/>
    </source>
</evidence>
<organism evidence="2 3">
    <name type="scientific">Aureimonas pseudogalii</name>
    <dbReference type="NCBI Taxonomy" id="1744844"/>
    <lineage>
        <taxon>Bacteria</taxon>
        <taxon>Pseudomonadati</taxon>
        <taxon>Pseudomonadota</taxon>
        <taxon>Alphaproteobacteria</taxon>
        <taxon>Hyphomicrobiales</taxon>
        <taxon>Aurantimonadaceae</taxon>
        <taxon>Aureimonas</taxon>
    </lineage>
</organism>
<feature type="region of interest" description="Disordered" evidence="1">
    <location>
        <begin position="182"/>
        <end position="222"/>
    </location>
</feature>